<keyword evidence="5" id="KW-1185">Reference proteome</keyword>
<evidence type="ECO:0000259" key="3">
    <source>
        <dbReference type="Pfam" id="PF13359"/>
    </source>
</evidence>
<gene>
    <name evidence="4" type="ORF">NQ317_000615</name>
</gene>
<accession>A0ABQ9JSE8</accession>
<dbReference type="Proteomes" id="UP001162164">
    <property type="component" value="Unassembled WGS sequence"/>
</dbReference>
<organism evidence="4 5">
    <name type="scientific">Molorchus minor</name>
    <dbReference type="NCBI Taxonomy" id="1323400"/>
    <lineage>
        <taxon>Eukaryota</taxon>
        <taxon>Metazoa</taxon>
        <taxon>Ecdysozoa</taxon>
        <taxon>Arthropoda</taxon>
        <taxon>Hexapoda</taxon>
        <taxon>Insecta</taxon>
        <taxon>Pterygota</taxon>
        <taxon>Neoptera</taxon>
        <taxon>Endopterygota</taxon>
        <taxon>Coleoptera</taxon>
        <taxon>Polyphaga</taxon>
        <taxon>Cucujiformia</taxon>
        <taxon>Chrysomeloidea</taxon>
        <taxon>Cerambycidae</taxon>
        <taxon>Lamiinae</taxon>
        <taxon>Monochamini</taxon>
        <taxon>Molorchus</taxon>
    </lineage>
</organism>
<dbReference type="InterPro" id="IPR027806">
    <property type="entry name" value="HARBI1_dom"/>
</dbReference>
<feature type="domain" description="DDE Tnp4" evidence="3">
    <location>
        <begin position="12"/>
        <end position="127"/>
    </location>
</feature>
<proteinExistence type="predicted"/>
<dbReference type="EMBL" id="JAPWTJ010000257">
    <property type="protein sequence ID" value="KAJ8980499.1"/>
    <property type="molecule type" value="Genomic_DNA"/>
</dbReference>
<evidence type="ECO:0000313" key="5">
    <source>
        <dbReference type="Proteomes" id="UP001162164"/>
    </source>
</evidence>
<evidence type="ECO:0000256" key="1">
    <source>
        <dbReference type="ARBA" id="ARBA00001968"/>
    </source>
</evidence>
<keyword evidence="2" id="KW-0479">Metal-binding</keyword>
<name>A0ABQ9JSE8_9CUCU</name>
<protein>
    <recommendedName>
        <fullName evidence="3">DDE Tnp4 domain-containing protein</fullName>
    </recommendedName>
</protein>
<comment type="caution">
    <text evidence="4">The sequence shown here is derived from an EMBL/GenBank/DDBJ whole genome shotgun (WGS) entry which is preliminary data.</text>
</comment>
<comment type="cofactor">
    <cofactor evidence="1">
        <name>a divalent metal cation</name>
        <dbReference type="ChEBI" id="CHEBI:60240"/>
    </cofactor>
</comment>
<evidence type="ECO:0000256" key="2">
    <source>
        <dbReference type="ARBA" id="ARBA00022723"/>
    </source>
</evidence>
<sequence length="205" mass="22798">MFADIGSRERIGDGGVLRNSLLWQKMCSNQLQLPEPCPLPGSNIEAPFVFLADGVFALSTHILKPYPGIHERGSQKRIFNQRLSSTRVVVENVFGILSSVFRIFKKPIALEVNKVSLITMTCVRLHNFLRRSKTSKQIYTPTGTIYILDDDGSIIRPGSKRDISGTCAIKSLQNVARRPPLHATGSKRKIQIILLSHITTICDNG</sequence>
<evidence type="ECO:0000313" key="4">
    <source>
        <dbReference type="EMBL" id="KAJ8980499.1"/>
    </source>
</evidence>
<reference evidence="4" key="1">
    <citation type="journal article" date="2023" name="Insect Mol. Biol.">
        <title>Genome sequencing provides insights into the evolution of gene families encoding plant cell wall-degrading enzymes in longhorned beetles.</title>
        <authorList>
            <person name="Shin N.R."/>
            <person name="Okamura Y."/>
            <person name="Kirsch R."/>
            <person name="Pauchet Y."/>
        </authorList>
    </citation>
    <scope>NUCLEOTIDE SEQUENCE</scope>
    <source>
        <strain evidence="4">MMC_N1</strain>
    </source>
</reference>
<dbReference type="Pfam" id="PF13359">
    <property type="entry name" value="DDE_Tnp_4"/>
    <property type="match status" value="1"/>
</dbReference>